<feature type="region of interest" description="Disordered" evidence="1">
    <location>
        <begin position="25"/>
        <end position="89"/>
    </location>
</feature>
<protein>
    <recommendedName>
        <fullName evidence="5">SMP domain-containing protein</fullName>
    </recommendedName>
</protein>
<gene>
    <name evidence="3" type="ORF">BD626DRAFT_569941</name>
</gene>
<evidence type="ECO:0000256" key="2">
    <source>
        <dbReference type="SAM" id="SignalP"/>
    </source>
</evidence>
<accession>A0A550CC04</accession>
<proteinExistence type="predicted"/>
<feature type="signal peptide" evidence="2">
    <location>
        <begin position="1"/>
        <end position="27"/>
    </location>
</feature>
<sequence length="89" mass="8844">MAASRGAGMAAACVGAIALSASGMAASAGDARAKEGSASMHKPGMANGEQSDKAMSSTDVSHIAGRVPRPGDRMRAAMRSQAPLTNERA</sequence>
<dbReference type="EMBL" id="VDMD01000013">
    <property type="protein sequence ID" value="TRM62216.1"/>
    <property type="molecule type" value="Genomic_DNA"/>
</dbReference>
<evidence type="ECO:0000313" key="4">
    <source>
        <dbReference type="Proteomes" id="UP000320762"/>
    </source>
</evidence>
<evidence type="ECO:0000313" key="3">
    <source>
        <dbReference type="EMBL" id="TRM62216.1"/>
    </source>
</evidence>
<name>A0A550CC04_9AGAR</name>
<dbReference type="AlphaFoldDB" id="A0A550CC04"/>
<feature type="chain" id="PRO_5021808770" description="SMP domain-containing protein" evidence="2">
    <location>
        <begin position="28"/>
        <end position="89"/>
    </location>
</feature>
<comment type="caution">
    <text evidence="3">The sequence shown here is derived from an EMBL/GenBank/DDBJ whole genome shotgun (WGS) entry which is preliminary data.</text>
</comment>
<reference evidence="3 4" key="1">
    <citation type="journal article" date="2019" name="New Phytol.">
        <title>Comparative genomics reveals unique wood-decay strategies and fruiting body development in the Schizophyllaceae.</title>
        <authorList>
            <person name="Almasi E."/>
            <person name="Sahu N."/>
            <person name="Krizsan K."/>
            <person name="Balint B."/>
            <person name="Kovacs G.M."/>
            <person name="Kiss B."/>
            <person name="Cseklye J."/>
            <person name="Drula E."/>
            <person name="Henrissat B."/>
            <person name="Nagy I."/>
            <person name="Chovatia M."/>
            <person name="Adam C."/>
            <person name="LaButti K."/>
            <person name="Lipzen A."/>
            <person name="Riley R."/>
            <person name="Grigoriev I.V."/>
            <person name="Nagy L.G."/>
        </authorList>
    </citation>
    <scope>NUCLEOTIDE SEQUENCE [LARGE SCALE GENOMIC DNA]</scope>
    <source>
        <strain evidence="3 4">NL-1724</strain>
    </source>
</reference>
<dbReference type="OrthoDB" id="10380908at2759"/>
<keyword evidence="4" id="KW-1185">Reference proteome</keyword>
<evidence type="ECO:0000256" key="1">
    <source>
        <dbReference type="SAM" id="MobiDB-lite"/>
    </source>
</evidence>
<keyword evidence="2" id="KW-0732">Signal</keyword>
<dbReference type="Proteomes" id="UP000320762">
    <property type="component" value="Unassembled WGS sequence"/>
</dbReference>
<organism evidence="3 4">
    <name type="scientific">Schizophyllum amplum</name>
    <dbReference type="NCBI Taxonomy" id="97359"/>
    <lineage>
        <taxon>Eukaryota</taxon>
        <taxon>Fungi</taxon>
        <taxon>Dikarya</taxon>
        <taxon>Basidiomycota</taxon>
        <taxon>Agaricomycotina</taxon>
        <taxon>Agaricomycetes</taxon>
        <taxon>Agaricomycetidae</taxon>
        <taxon>Agaricales</taxon>
        <taxon>Schizophyllaceae</taxon>
        <taxon>Schizophyllum</taxon>
    </lineage>
</organism>
<evidence type="ECO:0008006" key="5">
    <source>
        <dbReference type="Google" id="ProtNLM"/>
    </source>
</evidence>